<dbReference type="Pfam" id="PF02601">
    <property type="entry name" value="Exonuc_VII_L"/>
    <property type="match status" value="1"/>
</dbReference>
<dbReference type="GO" id="GO:0009318">
    <property type="term" value="C:exodeoxyribonuclease VII complex"/>
    <property type="evidence" value="ECO:0007669"/>
    <property type="project" value="UniProtKB-UniRule"/>
</dbReference>
<dbReference type="GO" id="GO:0008855">
    <property type="term" value="F:exodeoxyribonuclease VII activity"/>
    <property type="evidence" value="ECO:0007669"/>
    <property type="project" value="UniProtKB-UniRule"/>
</dbReference>
<evidence type="ECO:0000256" key="3">
    <source>
        <dbReference type="ARBA" id="ARBA00022801"/>
    </source>
</evidence>
<feature type="domain" description="OB-fold nucleic acid binding" evidence="9">
    <location>
        <begin position="22"/>
        <end position="116"/>
    </location>
</feature>
<evidence type="ECO:0000256" key="5">
    <source>
        <dbReference type="HAMAP-Rule" id="MF_00378"/>
    </source>
</evidence>
<keyword evidence="1 5" id="KW-0963">Cytoplasm</keyword>
<dbReference type="EC" id="3.1.11.6" evidence="5"/>
<evidence type="ECO:0000256" key="6">
    <source>
        <dbReference type="RuleBase" id="RU004355"/>
    </source>
</evidence>
<reference evidence="10 11" key="1">
    <citation type="submission" date="2020-08" db="EMBL/GenBank/DDBJ databases">
        <title>Genomic Encyclopedia of Type Strains, Phase IV (KMG-IV): sequencing the most valuable type-strain genomes for metagenomic binning, comparative biology and taxonomic classification.</title>
        <authorList>
            <person name="Goeker M."/>
        </authorList>
    </citation>
    <scope>NUCLEOTIDE SEQUENCE [LARGE SCALE GENOMIC DNA]</scope>
    <source>
        <strain evidence="10 11">DSM 28760</strain>
    </source>
</reference>
<dbReference type="AlphaFoldDB" id="A0A7W6EEL9"/>
<keyword evidence="2 5" id="KW-0540">Nuclease</keyword>
<keyword evidence="3 5" id="KW-0378">Hydrolase</keyword>
<dbReference type="EMBL" id="JACICC010000001">
    <property type="protein sequence ID" value="MBB3808220.1"/>
    <property type="molecule type" value="Genomic_DNA"/>
</dbReference>
<dbReference type="Proteomes" id="UP000537592">
    <property type="component" value="Unassembled WGS sequence"/>
</dbReference>
<dbReference type="GO" id="GO:0006308">
    <property type="term" value="P:DNA catabolic process"/>
    <property type="evidence" value="ECO:0007669"/>
    <property type="project" value="UniProtKB-UniRule"/>
</dbReference>
<evidence type="ECO:0000259" key="9">
    <source>
        <dbReference type="Pfam" id="PF13742"/>
    </source>
</evidence>
<evidence type="ECO:0000256" key="7">
    <source>
        <dbReference type="SAM" id="MobiDB-lite"/>
    </source>
</evidence>
<dbReference type="RefSeq" id="WP_183750247.1">
    <property type="nucleotide sequence ID" value="NZ_JACICC010000001.1"/>
</dbReference>
<evidence type="ECO:0000256" key="1">
    <source>
        <dbReference type="ARBA" id="ARBA00022490"/>
    </source>
</evidence>
<dbReference type="HAMAP" id="MF_00378">
    <property type="entry name" value="Exonuc_7_L"/>
    <property type="match status" value="1"/>
</dbReference>
<dbReference type="InterPro" id="IPR020579">
    <property type="entry name" value="Exonuc_VII_lsu_C"/>
</dbReference>
<evidence type="ECO:0000259" key="8">
    <source>
        <dbReference type="Pfam" id="PF02601"/>
    </source>
</evidence>
<evidence type="ECO:0000256" key="2">
    <source>
        <dbReference type="ARBA" id="ARBA00022722"/>
    </source>
</evidence>
<comment type="subunit">
    <text evidence="5">Heterooligomer composed of large and small subunits.</text>
</comment>
<proteinExistence type="inferred from homology"/>
<comment type="catalytic activity">
    <reaction evidence="5 6">
        <text>Exonucleolytic cleavage in either 5'- to 3'- or 3'- to 5'-direction to yield nucleoside 5'-phosphates.</text>
        <dbReference type="EC" id="3.1.11.6"/>
    </reaction>
</comment>
<dbReference type="NCBIfam" id="TIGR00237">
    <property type="entry name" value="xseA"/>
    <property type="match status" value="1"/>
</dbReference>
<comment type="caution">
    <text evidence="10">The sequence shown here is derived from an EMBL/GenBank/DDBJ whole genome shotgun (WGS) entry which is preliminary data.</text>
</comment>
<dbReference type="InterPro" id="IPR003753">
    <property type="entry name" value="Exonuc_VII_L"/>
</dbReference>
<dbReference type="CDD" id="cd04489">
    <property type="entry name" value="ExoVII_LU_OBF"/>
    <property type="match status" value="1"/>
</dbReference>
<sequence>MSRKSVPASPDTEASASNAPEWSVTSLSGALKRTLEDSFGHVRLRGEITGYRGPHSSGHAYFGLKDEGARIDAVIWKGVFQKLRIRPEEGMEVIAVGRITTFPASSRYQIIVESIEPAGVGALMAILEERRRKLTAEGLFDDARKRPLPFLPDVVGVVTSPTGAVIRDILHRLAERFPRRVLVWPVRVQGETSAAEVAAAIRGFNALPVDGPVPRPDVLIVARGGGSLEDLWSFNEEVVVRAAAESTIPLIAAIGHETDWTLIDLAADLRAPTPTGAAEKAVPVRRDLLATLADLSRRHHGAMSRLHDRRTSDLRALARALPSGENLLATSRQRLDLAGGRLQHALGLGVRRHGTRLAVAGQKLARLSPLVLLERARARWSTAARGLGTGFSYALERRAALLERSASRLSLQPVRLRIDDRRQRLATAGIRLANAYDARLSTQRVRVDSLWKLVGSLSHKGVLARGYALVLDDAGQPVRARAGVTPGMPLDVVFTDGAVRVIAAGDVDDAPAVRRTARRRKTASPEEAAQPTLFGGPDPDSE</sequence>
<organism evidence="10 11">
    <name type="scientific">Pseudochelatococcus contaminans</name>
    <dbReference type="NCBI Taxonomy" id="1538103"/>
    <lineage>
        <taxon>Bacteria</taxon>
        <taxon>Pseudomonadati</taxon>
        <taxon>Pseudomonadota</taxon>
        <taxon>Alphaproteobacteria</taxon>
        <taxon>Hyphomicrobiales</taxon>
        <taxon>Chelatococcaceae</taxon>
        <taxon>Pseudochelatococcus</taxon>
    </lineage>
</organism>
<name>A0A7W6EEL9_9HYPH</name>
<evidence type="ECO:0000313" key="10">
    <source>
        <dbReference type="EMBL" id="MBB3808220.1"/>
    </source>
</evidence>
<feature type="region of interest" description="Disordered" evidence="7">
    <location>
        <begin position="1"/>
        <end position="20"/>
    </location>
</feature>
<dbReference type="GO" id="GO:0003676">
    <property type="term" value="F:nucleic acid binding"/>
    <property type="evidence" value="ECO:0007669"/>
    <property type="project" value="InterPro"/>
</dbReference>
<dbReference type="Pfam" id="PF13742">
    <property type="entry name" value="tRNA_anti_2"/>
    <property type="match status" value="1"/>
</dbReference>
<evidence type="ECO:0000313" key="11">
    <source>
        <dbReference type="Proteomes" id="UP000537592"/>
    </source>
</evidence>
<dbReference type="PANTHER" id="PTHR30008">
    <property type="entry name" value="EXODEOXYRIBONUCLEASE 7 LARGE SUBUNIT"/>
    <property type="match status" value="1"/>
</dbReference>
<keyword evidence="4 5" id="KW-0269">Exonuclease</keyword>
<accession>A0A7W6EEL9</accession>
<dbReference type="InterPro" id="IPR025824">
    <property type="entry name" value="OB-fold_nuc-bd_dom"/>
</dbReference>
<comment type="similarity">
    <text evidence="5 6">Belongs to the XseA family.</text>
</comment>
<gene>
    <name evidence="5" type="primary">xseA</name>
    <name evidence="10" type="ORF">FHS81_000274</name>
</gene>
<dbReference type="PANTHER" id="PTHR30008:SF0">
    <property type="entry name" value="EXODEOXYRIBONUCLEASE 7 LARGE SUBUNIT"/>
    <property type="match status" value="1"/>
</dbReference>
<keyword evidence="11" id="KW-1185">Reference proteome</keyword>
<dbReference type="GO" id="GO:0005737">
    <property type="term" value="C:cytoplasm"/>
    <property type="evidence" value="ECO:0007669"/>
    <property type="project" value="UniProtKB-SubCell"/>
</dbReference>
<feature type="region of interest" description="Disordered" evidence="7">
    <location>
        <begin position="512"/>
        <end position="542"/>
    </location>
</feature>
<comment type="function">
    <text evidence="5">Bidirectionally degrades single-stranded DNA into large acid-insoluble oligonucleotides, which are then degraded further into small acid-soluble oligonucleotides.</text>
</comment>
<protein>
    <recommendedName>
        <fullName evidence="5">Exodeoxyribonuclease 7 large subunit</fullName>
        <ecNumber evidence="5">3.1.11.6</ecNumber>
    </recommendedName>
    <alternativeName>
        <fullName evidence="5">Exodeoxyribonuclease VII large subunit</fullName>
        <shortName evidence="5">Exonuclease VII large subunit</shortName>
    </alternativeName>
</protein>
<evidence type="ECO:0000256" key="4">
    <source>
        <dbReference type="ARBA" id="ARBA00022839"/>
    </source>
</evidence>
<feature type="domain" description="Exonuclease VII large subunit C-terminal" evidence="8">
    <location>
        <begin position="139"/>
        <end position="410"/>
    </location>
</feature>
<comment type="subcellular location">
    <subcellularLocation>
        <location evidence="5 6">Cytoplasm</location>
    </subcellularLocation>
</comment>